<evidence type="ECO:0000259" key="4">
    <source>
        <dbReference type="PROSITE" id="PS50956"/>
    </source>
</evidence>
<dbReference type="GO" id="GO:0043565">
    <property type="term" value="F:sequence-specific DNA binding"/>
    <property type="evidence" value="ECO:0007669"/>
    <property type="project" value="InterPro"/>
</dbReference>
<dbReference type="PRINTS" id="PR00033">
    <property type="entry name" value="HTHASNC"/>
</dbReference>
<dbReference type="Gene3D" id="3.30.70.920">
    <property type="match status" value="1"/>
</dbReference>
<dbReference type="Pfam" id="PF13404">
    <property type="entry name" value="HTH_AsnC-type"/>
    <property type="match status" value="1"/>
</dbReference>
<dbReference type="SMART" id="SM00344">
    <property type="entry name" value="HTH_ASNC"/>
    <property type="match status" value="1"/>
</dbReference>
<dbReference type="SUPFAM" id="SSF54909">
    <property type="entry name" value="Dimeric alpha+beta barrel"/>
    <property type="match status" value="1"/>
</dbReference>
<dbReference type="Gene3D" id="1.10.10.10">
    <property type="entry name" value="Winged helix-like DNA-binding domain superfamily/Winged helix DNA-binding domain"/>
    <property type="match status" value="1"/>
</dbReference>
<dbReference type="Proteomes" id="UP000232453">
    <property type="component" value="Unassembled WGS sequence"/>
</dbReference>
<dbReference type="InterPro" id="IPR019888">
    <property type="entry name" value="Tscrpt_reg_AsnC-like"/>
</dbReference>
<dbReference type="PROSITE" id="PS50956">
    <property type="entry name" value="HTH_ASNC_2"/>
    <property type="match status" value="1"/>
</dbReference>
<dbReference type="GO" id="GO:0005829">
    <property type="term" value="C:cytosol"/>
    <property type="evidence" value="ECO:0007669"/>
    <property type="project" value="TreeGrafter"/>
</dbReference>
<feature type="domain" description="HTH asnC-type" evidence="4">
    <location>
        <begin position="22"/>
        <end position="86"/>
    </location>
</feature>
<evidence type="ECO:0000256" key="1">
    <source>
        <dbReference type="ARBA" id="ARBA00023015"/>
    </source>
</evidence>
<dbReference type="Pfam" id="PF01037">
    <property type="entry name" value="AsnC_trans_reg"/>
    <property type="match status" value="1"/>
</dbReference>
<dbReference type="PANTHER" id="PTHR30154">
    <property type="entry name" value="LEUCINE-RESPONSIVE REGULATORY PROTEIN"/>
    <property type="match status" value="1"/>
</dbReference>
<protein>
    <submittedName>
        <fullName evidence="5">AsnC family transcriptional regulator</fullName>
    </submittedName>
</protein>
<dbReference type="InterPro" id="IPR000485">
    <property type="entry name" value="AsnC-type_HTH_dom"/>
</dbReference>
<organism evidence="5 6">
    <name type="scientific">Pseudonocardia alni</name>
    <name type="common">Amycolata alni</name>
    <dbReference type="NCBI Taxonomy" id="33907"/>
    <lineage>
        <taxon>Bacteria</taxon>
        <taxon>Bacillati</taxon>
        <taxon>Actinomycetota</taxon>
        <taxon>Actinomycetes</taxon>
        <taxon>Pseudonocardiales</taxon>
        <taxon>Pseudonocardiaceae</taxon>
        <taxon>Pseudonocardia</taxon>
    </lineage>
</organism>
<evidence type="ECO:0000313" key="5">
    <source>
        <dbReference type="EMBL" id="PKB31081.1"/>
    </source>
</evidence>
<evidence type="ECO:0000313" key="6">
    <source>
        <dbReference type="Proteomes" id="UP000232453"/>
    </source>
</evidence>
<dbReference type="SUPFAM" id="SSF46785">
    <property type="entry name" value="Winged helix' DNA-binding domain"/>
    <property type="match status" value="1"/>
</dbReference>
<keyword evidence="2" id="KW-0238">DNA-binding</keyword>
<evidence type="ECO:0000256" key="3">
    <source>
        <dbReference type="ARBA" id="ARBA00023163"/>
    </source>
</evidence>
<proteinExistence type="predicted"/>
<keyword evidence="1" id="KW-0805">Transcription regulation</keyword>
<dbReference type="PROSITE" id="PS00519">
    <property type="entry name" value="HTH_ASNC_1"/>
    <property type="match status" value="1"/>
</dbReference>
<dbReference type="EMBL" id="PHUJ01000003">
    <property type="protein sequence ID" value="PKB31081.1"/>
    <property type="molecule type" value="Genomic_DNA"/>
</dbReference>
<dbReference type="InterPro" id="IPR036390">
    <property type="entry name" value="WH_DNA-bd_sf"/>
</dbReference>
<dbReference type="AlphaFoldDB" id="A0AA44UPM3"/>
<name>A0AA44UPM3_PSEA5</name>
<reference evidence="5 6" key="1">
    <citation type="submission" date="2017-11" db="EMBL/GenBank/DDBJ databases">
        <title>Sequencing the genomes of 1000 actinobacteria strains.</title>
        <authorList>
            <person name="Klenk H.-P."/>
        </authorList>
    </citation>
    <scope>NUCLEOTIDE SEQUENCE [LARGE SCALE GENOMIC DNA]</scope>
    <source>
        <strain evidence="5 6">DSM 44104</strain>
    </source>
</reference>
<keyword evidence="3" id="KW-0804">Transcription</keyword>
<dbReference type="InterPro" id="IPR019885">
    <property type="entry name" value="Tscrpt_reg_HTH_AsnC-type_CS"/>
</dbReference>
<dbReference type="GO" id="GO:0043200">
    <property type="term" value="P:response to amino acid"/>
    <property type="evidence" value="ECO:0007669"/>
    <property type="project" value="TreeGrafter"/>
</dbReference>
<dbReference type="InterPro" id="IPR011008">
    <property type="entry name" value="Dimeric_a/b-barrel"/>
</dbReference>
<evidence type="ECO:0000256" key="2">
    <source>
        <dbReference type="ARBA" id="ARBA00023125"/>
    </source>
</evidence>
<sequence>MLYRFGAGSARSGLASGVVDGIDAIDRRLLDLLRVDGRAGWAELGERVGLSASAVRRRVDRLTARGVVRGFTVQVDPDAERTPGVEAYVELFCRGTVAPAELQRMLSAVPEVVTAGTVTGEADALVLLRSRDVRSLEDALERLRLAANVDHTRSAVVLTWLVTR</sequence>
<gene>
    <name evidence="5" type="ORF">ATL51_2762</name>
</gene>
<dbReference type="InterPro" id="IPR019887">
    <property type="entry name" value="Tscrpt_reg_AsnC/Lrp_C"/>
</dbReference>
<dbReference type="PANTHER" id="PTHR30154:SF45">
    <property type="entry name" value="TRANSCRIPTIONAL REGULATORY PROTEIN (PROBABLY ASNC-FAMILY)-RELATED"/>
    <property type="match status" value="1"/>
</dbReference>
<comment type="caution">
    <text evidence="5">The sequence shown here is derived from an EMBL/GenBank/DDBJ whole genome shotgun (WGS) entry which is preliminary data.</text>
</comment>
<accession>A0AA44UPM3</accession>
<dbReference type="InterPro" id="IPR036388">
    <property type="entry name" value="WH-like_DNA-bd_sf"/>
</dbReference>